<gene>
    <name evidence="8" type="ORF">Fcan01_22127</name>
</gene>
<keyword evidence="2" id="KW-0677">Repeat</keyword>
<dbReference type="GO" id="GO:0005634">
    <property type="term" value="C:nucleus"/>
    <property type="evidence" value="ECO:0007669"/>
    <property type="project" value="TreeGrafter"/>
</dbReference>
<dbReference type="PANTHER" id="PTHR24403">
    <property type="entry name" value="ZINC FINGER PROTEIN"/>
    <property type="match status" value="1"/>
</dbReference>
<accession>A0A226DEP5</accession>
<dbReference type="OrthoDB" id="40579at2759"/>
<dbReference type="PROSITE" id="PS50157">
    <property type="entry name" value="ZINC_FINGER_C2H2_2"/>
    <property type="match status" value="2"/>
</dbReference>
<feature type="domain" description="C2H2-type" evidence="7">
    <location>
        <begin position="203"/>
        <end position="230"/>
    </location>
</feature>
<dbReference type="PROSITE" id="PS00028">
    <property type="entry name" value="ZINC_FINGER_C2H2_1"/>
    <property type="match status" value="2"/>
</dbReference>
<evidence type="ECO:0000313" key="9">
    <source>
        <dbReference type="Proteomes" id="UP000198287"/>
    </source>
</evidence>
<name>A0A226DEP5_FOLCA</name>
<keyword evidence="4" id="KW-0862">Zinc</keyword>
<dbReference type="EMBL" id="LNIX01000023">
    <property type="protein sequence ID" value="OXA43051.1"/>
    <property type="molecule type" value="Genomic_DNA"/>
</dbReference>
<dbReference type="InterPro" id="IPR036236">
    <property type="entry name" value="Znf_C2H2_sf"/>
</dbReference>
<organism evidence="8 9">
    <name type="scientific">Folsomia candida</name>
    <name type="common">Springtail</name>
    <dbReference type="NCBI Taxonomy" id="158441"/>
    <lineage>
        <taxon>Eukaryota</taxon>
        <taxon>Metazoa</taxon>
        <taxon>Ecdysozoa</taxon>
        <taxon>Arthropoda</taxon>
        <taxon>Hexapoda</taxon>
        <taxon>Collembola</taxon>
        <taxon>Entomobryomorpha</taxon>
        <taxon>Isotomoidea</taxon>
        <taxon>Isotomidae</taxon>
        <taxon>Proisotominae</taxon>
        <taxon>Folsomia</taxon>
    </lineage>
</organism>
<dbReference type="GO" id="GO:0008270">
    <property type="term" value="F:zinc ion binding"/>
    <property type="evidence" value="ECO:0007669"/>
    <property type="project" value="UniProtKB-KW"/>
</dbReference>
<comment type="caution">
    <text evidence="8">The sequence shown here is derived from an EMBL/GenBank/DDBJ whole genome shotgun (WGS) entry which is preliminary data.</text>
</comment>
<evidence type="ECO:0000256" key="4">
    <source>
        <dbReference type="ARBA" id="ARBA00022833"/>
    </source>
</evidence>
<evidence type="ECO:0000256" key="6">
    <source>
        <dbReference type="SAM" id="MobiDB-lite"/>
    </source>
</evidence>
<reference evidence="8 9" key="1">
    <citation type="submission" date="2015-12" db="EMBL/GenBank/DDBJ databases">
        <title>The genome of Folsomia candida.</title>
        <authorList>
            <person name="Faddeeva A."/>
            <person name="Derks M.F."/>
            <person name="Anvar Y."/>
            <person name="Smit S."/>
            <person name="Van Straalen N."/>
            <person name="Roelofs D."/>
        </authorList>
    </citation>
    <scope>NUCLEOTIDE SEQUENCE [LARGE SCALE GENOMIC DNA]</scope>
    <source>
        <strain evidence="8 9">VU population</strain>
        <tissue evidence="8">Whole body</tissue>
    </source>
</reference>
<dbReference type="SMART" id="SM00355">
    <property type="entry name" value="ZnF_C2H2"/>
    <property type="match status" value="6"/>
</dbReference>
<evidence type="ECO:0000313" key="8">
    <source>
        <dbReference type="EMBL" id="OXA43051.1"/>
    </source>
</evidence>
<protein>
    <submittedName>
        <fullName evidence="8">Putative zinc finger protein 66</fullName>
    </submittedName>
</protein>
<dbReference type="Gene3D" id="3.30.160.60">
    <property type="entry name" value="Classic Zinc Finger"/>
    <property type="match status" value="3"/>
</dbReference>
<sequence length="307" mass="35809">MSHRCSCQCKICDSQLPHEPGIALHILEQHDINILLNEGVELETLRIILPEKSKLWARLDSLDHVDPIKIEEEIIIEAEEGELDHGDCNEDDQDSDTAINSPSPNPDDHLESRHPCYVCGEKFPTKQDLETHRENDHGPRPFACDTCPELHFSWVMCEMHKLRHTPEWPELEKDADKLSDLKQKFIKARKRWRCSLYQPPQMHQCPQCERSFKWASHLRHHLKSHTKERSYICPTCSSAYRTQTTLREHIARKNCSNIILTSFSRAFQWDLCPTRVKSKKGLSAHRRFLHGIKPTPRTKVSYPCPIF</sequence>
<dbReference type="Proteomes" id="UP000198287">
    <property type="component" value="Unassembled WGS sequence"/>
</dbReference>
<feature type="domain" description="C2H2-type" evidence="7">
    <location>
        <begin position="114"/>
        <end position="141"/>
    </location>
</feature>
<proteinExistence type="predicted"/>
<dbReference type="PANTHER" id="PTHR24403:SF67">
    <property type="entry name" value="FI01116P-RELATED"/>
    <property type="match status" value="1"/>
</dbReference>
<dbReference type="InterPro" id="IPR050688">
    <property type="entry name" value="Zinc_finger/UBP_domain"/>
</dbReference>
<evidence type="ECO:0000259" key="7">
    <source>
        <dbReference type="PROSITE" id="PS50157"/>
    </source>
</evidence>
<feature type="region of interest" description="Disordered" evidence="6">
    <location>
        <begin position="80"/>
        <end position="111"/>
    </location>
</feature>
<dbReference type="InterPro" id="IPR013087">
    <property type="entry name" value="Znf_C2H2_type"/>
</dbReference>
<keyword evidence="3 5" id="KW-0863">Zinc-finger</keyword>
<evidence type="ECO:0000256" key="1">
    <source>
        <dbReference type="ARBA" id="ARBA00022723"/>
    </source>
</evidence>
<dbReference type="Pfam" id="PF00096">
    <property type="entry name" value="zf-C2H2"/>
    <property type="match status" value="1"/>
</dbReference>
<dbReference type="AlphaFoldDB" id="A0A226DEP5"/>
<evidence type="ECO:0000256" key="3">
    <source>
        <dbReference type="ARBA" id="ARBA00022771"/>
    </source>
</evidence>
<dbReference type="Pfam" id="PF13912">
    <property type="entry name" value="zf-C2H2_6"/>
    <property type="match status" value="2"/>
</dbReference>
<dbReference type="GO" id="GO:0010468">
    <property type="term" value="P:regulation of gene expression"/>
    <property type="evidence" value="ECO:0007669"/>
    <property type="project" value="TreeGrafter"/>
</dbReference>
<evidence type="ECO:0000256" key="2">
    <source>
        <dbReference type="ARBA" id="ARBA00022737"/>
    </source>
</evidence>
<evidence type="ECO:0000256" key="5">
    <source>
        <dbReference type="PROSITE-ProRule" id="PRU00042"/>
    </source>
</evidence>
<keyword evidence="9" id="KW-1185">Reference proteome</keyword>
<dbReference type="SUPFAM" id="SSF57667">
    <property type="entry name" value="beta-beta-alpha zinc fingers"/>
    <property type="match status" value="2"/>
</dbReference>
<keyword evidence="1" id="KW-0479">Metal-binding</keyword>